<dbReference type="InterPro" id="IPR048761">
    <property type="entry name" value="SMUBP-2_HCS1_1B"/>
</dbReference>
<dbReference type="InterPro" id="IPR014001">
    <property type="entry name" value="Helicase_ATP-bd"/>
</dbReference>
<dbReference type="InterPro" id="IPR047187">
    <property type="entry name" value="SF1_C_Upf1"/>
</dbReference>
<sequence length="1008" mass="113566">MDNPSVESFVTKSLELIEKERNAEIEENSSLQEQLPLKELQRRGVCLLKLRLSGSHTGLYGRTVVVFEPFWENQELPSHNFTPGDIAGLQLSQGACTLDDLLASGVVSYVKTNSIQVAFEETFDQLDIDNHTQYKLLRLANSVTYRRLKRSLEELQNSQGSDSRHLVSVLFGQTELGPPLSKARDGAEQDVILYNDHLDGSQQDAVKFALMQREVAIIHGPPGTGKTTTVTEIILQAVKQGNKLLVCAPSNIAVDNIVEKLSCYKTRMVRLGHPARVLPSIQKYSLDAILASSDETQLVEDVKKDIDRSLLQIKKSNDKGERQRLKTELRHLRKELRVREAKAIKNVLHKSDVVLCTLTMATTEGPLKYMDNHQFDITVIDECSQALEAACWIALQRSTRCILAGDHNQLPPTIISHEAAKEGLSFTLMERLLKLYGDKIMSMLTTQYRMHEDIMQWPSDQLYDGRLTAHESVAKHLLRDLDGVRDTDITSIPVLLIDTAGCDLHELCLLDELSKGNEGEADIVASHVQQLVECGLQPKDIAVIAPYNLQVELLRIRLSEKYPGLEIKSVDGFQGREKEAVIISLVRSNDKDEVGFLAEDRRINVAITRARRHLAVVCDSDTVSHHKFLKDMIEYMTEKGEIRSAEQYIQAGALDHNYRRPEYLDDRTGCQQTRAKSHRQPKPNTATKPPRKEPKPNNYHRPEKSSSISNNIDLNDKKKAMGSSDWTVDIIEKCITELMLNSEMENYTFPTSLNGNDRKTVHEISEKLGLEHVSVGIGAKRHIVISKSEKRSEAAEEHQQSSLPPSFVAKKAHKEALQKEKVAVQQQDYTQRNVAEDVGQHGLETRVCDKCSKVVPAANYELHVMRCPGSPTPLTRTKPKKTKRREKKPVDKTTEVEDFNSLIAEAVKQNTTCFYPKCKNNAATLGQNCQFCARRFCLQHYIAEAHGCGDAVRAHARATVSREGVLYRGSGVPDKKPDPTKRAHLERKLNKKLEELTQKRKHNQKNDS</sequence>
<keyword evidence="13" id="KW-0539">Nucleus</keyword>
<dbReference type="InterPro" id="IPR050534">
    <property type="entry name" value="Coronavir_polyprotein_1ab"/>
</dbReference>
<dbReference type="SMART" id="SM00487">
    <property type="entry name" value="DEXDc"/>
    <property type="match status" value="1"/>
</dbReference>
<evidence type="ECO:0000256" key="15">
    <source>
        <dbReference type="PROSITE-ProRule" id="PRU00449"/>
    </source>
</evidence>
<dbReference type="Pfam" id="PF01424">
    <property type="entry name" value="R3H"/>
    <property type="match status" value="1"/>
</dbReference>
<comment type="caution">
    <text evidence="20">The sequence shown here is derived from an EMBL/GenBank/DDBJ whole genome shotgun (WGS) entry which is preliminary data.</text>
</comment>
<dbReference type="CDD" id="cd18044">
    <property type="entry name" value="DEXXQc_SMUBP2"/>
    <property type="match status" value="1"/>
</dbReference>
<dbReference type="Pfam" id="PF13086">
    <property type="entry name" value="AAA_11"/>
    <property type="match status" value="1"/>
</dbReference>
<evidence type="ECO:0000256" key="14">
    <source>
        <dbReference type="ARBA" id="ARBA00048432"/>
    </source>
</evidence>
<dbReference type="InterPro" id="IPR035896">
    <property type="entry name" value="AN1-like_Znf"/>
</dbReference>
<dbReference type="GO" id="GO:0005634">
    <property type="term" value="C:nucleus"/>
    <property type="evidence" value="ECO:0007669"/>
    <property type="project" value="UniProtKB-SubCell"/>
</dbReference>
<accession>A0AAD9JUA1</accession>
<dbReference type="InterPro" id="IPR041679">
    <property type="entry name" value="DNA2/NAM7-like_C"/>
</dbReference>
<dbReference type="Gene3D" id="3.40.50.300">
    <property type="entry name" value="P-loop containing nucleotide triphosphate hydrolases"/>
    <property type="match status" value="2"/>
</dbReference>
<comment type="catalytic activity">
    <reaction evidence="14">
        <text>ATP + H2O = ADP + phosphate + H(+)</text>
        <dbReference type="Rhea" id="RHEA:13065"/>
        <dbReference type="ChEBI" id="CHEBI:15377"/>
        <dbReference type="ChEBI" id="CHEBI:15378"/>
        <dbReference type="ChEBI" id="CHEBI:30616"/>
        <dbReference type="ChEBI" id="CHEBI:43474"/>
        <dbReference type="ChEBI" id="CHEBI:456216"/>
        <dbReference type="EC" id="3.6.4.12"/>
    </reaction>
    <physiologicalReaction direction="left-to-right" evidence="14">
        <dbReference type="Rhea" id="RHEA:13066"/>
    </physiologicalReaction>
</comment>
<evidence type="ECO:0000256" key="6">
    <source>
        <dbReference type="ARBA" id="ARBA00022723"/>
    </source>
</evidence>
<evidence type="ECO:0000256" key="2">
    <source>
        <dbReference type="ARBA" id="ARBA00004496"/>
    </source>
</evidence>
<evidence type="ECO:0000256" key="10">
    <source>
        <dbReference type="ARBA" id="ARBA00022806"/>
    </source>
</evidence>
<dbReference type="Gene3D" id="4.10.1110.10">
    <property type="entry name" value="AN1-like Zinc finger"/>
    <property type="match status" value="1"/>
</dbReference>
<dbReference type="InterPro" id="IPR004483">
    <property type="entry name" value="SMUBP-2/Hcs1-like"/>
</dbReference>
<dbReference type="AlphaFoldDB" id="A0AAD9JUA1"/>
<gene>
    <name evidence="20" type="ORF">LSH36_155g01025</name>
</gene>
<feature type="domain" description="AN1-type" evidence="18">
    <location>
        <begin position="907"/>
        <end position="956"/>
    </location>
</feature>
<dbReference type="GO" id="GO:0003723">
    <property type="term" value="F:RNA binding"/>
    <property type="evidence" value="ECO:0007669"/>
    <property type="project" value="InterPro"/>
</dbReference>
<dbReference type="InterPro" id="IPR027417">
    <property type="entry name" value="P-loop_NTPase"/>
</dbReference>
<evidence type="ECO:0000256" key="16">
    <source>
        <dbReference type="SAM" id="Coils"/>
    </source>
</evidence>
<dbReference type="Proteomes" id="UP001208570">
    <property type="component" value="Unassembled WGS sequence"/>
</dbReference>
<dbReference type="GO" id="GO:0016787">
    <property type="term" value="F:hydrolase activity"/>
    <property type="evidence" value="ECO:0007669"/>
    <property type="project" value="UniProtKB-KW"/>
</dbReference>
<evidence type="ECO:0000313" key="21">
    <source>
        <dbReference type="Proteomes" id="UP001208570"/>
    </source>
</evidence>
<evidence type="ECO:0000256" key="1">
    <source>
        <dbReference type="ARBA" id="ARBA00004123"/>
    </source>
</evidence>
<keyword evidence="11" id="KW-0862">Zinc</keyword>
<proteinExistence type="inferred from homology"/>
<dbReference type="FunFam" id="3.40.50.300:FF:001146">
    <property type="entry name" value="DNA-binding protein SMUBP-2 isoform X1"/>
    <property type="match status" value="1"/>
</dbReference>
<feature type="compositionally biased region" description="Basic residues" evidence="17">
    <location>
        <begin position="877"/>
        <end position="887"/>
    </location>
</feature>
<dbReference type="SUPFAM" id="SSF118310">
    <property type="entry name" value="AN1-like Zinc finger"/>
    <property type="match status" value="1"/>
</dbReference>
<dbReference type="Gene3D" id="2.40.30.270">
    <property type="match status" value="1"/>
</dbReference>
<evidence type="ECO:0000256" key="4">
    <source>
        <dbReference type="ARBA" id="ARBA00012551"/>
    </source>
</evidence>
<evidence type="ECO:0000256" key="5">
    <source>
        <dbReference type="ARBA" id="ARBA00022490"/>
    </source>
</evidence>
<keyword evidence="9" id="KW-0378">Hydrolase</keyword>
<evidence type="ECO:0000313" key="20">
    <source>
        <dbReference type="EMBL" id="KAK2159269.1"/>
    </source>
</evidence>
<keyword evidence="12" id="KW-0067">ATP-binding</keyword>
<keyword evidence="5" id="KW-0963">Cytoplasm</keyword>
<evidence type="ECO:0000259" key="18">
    <source>
        <dbReference type="PROSITE" id="PS51039"/>
    </source>
</evidence>
<dbReference type="PROSITE" id="PS51039">
    <property type="entry name" value="ZF_AN1"/>
    <property type="match status" value="1"/>
</dbReference>
<dbReference type="Pfam" id="PF01428">
    <property type="entry name" value="zf-AN1"/>
    <property type="match status" value="1"/>
</dbReference>
<dbReference type="SUPFAM" id="SSF52540">
    <property type="entry name" value="P-loop containing nucleoside triphosphate hydrolases"/>
    <property type="match status" value="1"/>
</dbReference>
<feature type="region of interest" description="Disordered" evidence="17">
    <location>
        <begin position="663"/>
        <end position="719"/>
    </location>
</feature>
<keyword evidence="7" id="KW-0547">Nucleotide-binding</keyword>
<feature type="domain" description="R3H" evidence="19">
    <location>
        <begin position="725"/>
        <end position="789"/>
    </location>
</feature>
<dbReference type="InterPro" id="IPR036867">
    <property type="entry name" value="R3H_dom_sf"/>
</dbReference>
<keyword evidence="6" id="KW-0479">Metal-binding</keyword>
<feature type="compositionally biased region" description="Basic and acidic residues" evidence="17">
    <location>
        <begin position="690"/>
        <end position="704"/>
    </location>
</feature>
<dbReference type="GO" id="GO:0005737">
    <property type="term" value="C:cytoplasm"/>
    <property type="evidence" value="ECO:0007669"/>
    <property type="project" value="UniProtKB-SubCell"/>
</dbReference>
<reference evidence="20" key="1">
    <citation type="journal article" date="2023" name="Mol. Biol. Evol.">
        <title>Third-Generation Sequencing Reveals the Adaptive Role of the Epigenome in Three Deep-Sea Polychaetes.</title>
        <authorList>
            <person name="Perez M."/>
            <person name="Aroh O."/>
            <person name="Sun Y."/>
            <person name="Lan Y."/>
            <person name="Juniper S.K."/>
            <person name="Young C.R."/>
            <person name="Angers B."/>
            <person name="Qian P.Y."/>
        </authorList>
    </citation>
    <scope>NUCLEOTIDE SEQUENCE</scope>
    <source>
        <strain evidence="20">P08H-3</strain>
    </source>
</reference>
<feature type="coiled-coil region" evidence="16">
    <location>
        <begin position="315"/>
        <end position="342"/>
    </location>
</feature>
<dbReference type="InterPro" id="IPR001374">
    <property type="entry name" value="R3H_dom"/>
</dbReference>
<comment type="similarity">
    <text evidence="3">Belongs to the DNA2/NAM7 helicase family.</text>
</comment>
<dbReference type="Gene3D" id="3.30.1370.50">
    <property type="entry name" value="R3H-like domain"/>
    <property type="match status" value="1"/>
</dbReference>
<evidence type="ECO:0000256" key="8">
    <source>
        <dbReference type="ARBA" id="ARBA00022771"/>
    </source>
</evidence>
<evidence type="ECO:0000256" key="3">
    <source>
        <dbReference type="ARBA" id="ARBA00007913"/>
    </source>
</evidence>
<dbReference type="GO" id="GO:0043139">
    <property type="term" value="F:5'-3' DNA helicase activity"/>
    <property type="evidence" value="ECO:0007669"/>
    <property type="project" value="TreeGrafter"/>
</dbReference>
<evidence type="ECO:0000256" key="12">
    <source>
        <dbReference type="ARBA" id="ARBA00022840"/>
    </source>
</evidence>
<dbReference type="Pfam" id="PF13087">
    <property type="entry name" value="AAA_12"/>
    <property type="match status" value="1"/>
</dbReference>
<evidence type="ECO:0000256" key="7">
    <source>
        <dbReference type="ARBA" id="ARBA00022741"/>
    </source>
</evidence>
<dbReference type="InterPro" id="IPR041677">
    <property type="entry name" value="DNA2/NAM7_AAA_11"/>
</dbReference>
<evidence type="ECO:0000256" key="11">
    <source>
        <dbReference type="ARBA" id="ARBA00022833"/>
    </source>
</evidence>
<keyword evidence="8 15" id="KW-0863">Zinc-finger</keyword>
<organism evidence="20 21">
    <name type="scientific">Paralvinella palmiformis</name>
    <dbReference type="NCBI Taxonomy" id="53620"/>
    <lineage>
        <taxon>Eukaryota</taxon>
        <taxon>Metazoa</taxon>
        <taxon>Spiralia</taxon>
        <taxon>Lophotrochozoa</taxon>
        <taxon>Annelida</taxon>
        <taxon>Polychaeta</taxon>
        <taxon>Sedentaria</taxon>
        <taxon>Canalipalpata</taxon>
        <taxon>Terebellida</taxon>
        <taxon>Terebelliformia</taxon>
        <taxon>Alvinellidae</taxon>
        <taxon>Paralvinella</taxon>
    </lineage>
</organism>
<evidence type="ECO:0000256" key="13">
    <source>
        <dbReference type="ARBA" id="ARBA00023242"/>
    </source>
</evidence>
<protein>
    <recommendedName>
        <fullName evidence="4">DNA helicase</fullName>
        <ecNumber evidence="4">3.6.4.12</ecNumber>
    </recommendedName>
</protein>
<keyword evidence="10" id="KW-0347">Helicase</keyword>
<keyword evidence="16" id="KW-0175">Coiled coil</keyword>
<dbReference type="PROSITE" id="PS51061">
    <property type="entry name" value="R3H"/>
    <property type="match status" value="1"/>
</dbReference>
<dbReference type="GO" id="GO:0008270">
    <property type="term" value="F:zinc ion binding"/>
    <property type="evidence" value="ECO:0007669"/>
    <property type="project" value="UniProtKB-KW"/>
</dbReference>
<dbReference type="SUPFAM" id="SSF82708">
    <property type="entry name" value="R3H domain"/>
    <property type="match status" value="1"/>
</dbReference>
<dbReference type="PANTHER" id="PTHR43788">
    <property type="entry name" value="DNA2/NAM7 HELICASE FAMILY MEMBER"/>
    <property type="match status" value="1"/>
</dbReference>
<name>A0AAD9JUA1_9ANNE</name>
<dbReference type="EMBL" id="JAODUP010000155">
    <property type="protein sequence ID" value="KAK2159269.1"/>
    <property type="molecule type" value="Genomic_DNA"/>
</dbReference>
<dbReference type="CDD" id="cd18808">
    <property type="entry name" value="SF1_C_Upf1"/>
    <property type="match status" value="1"/>
</dbReference>
<feature type="compositionally biased region" description="Basic and acidic residues" evidence="17">
    <location>
        <begin position="973"/>
        <end position="1008"/>
    </location>
</feature>
<evidence type="ECO:0000256" key="17">
    <source>
        <dbReference type="SAM" id="MobiDB-lite"/>
    </source>
</evidence>
<feature type="region of interest" description="Disordered" evidence="17">
    <location>
        <begin position="871"/>
        <end position="893"/>
    </location>
</feature>
<dbReference type="NCBIfam" id="TIGR00376">
    <property type="entry name" value="IGHMBP2 family helicase"/>
    <property type="match status" value="1"/>
</dbReference>
<dbReference type="GO" id="GO:0005524">
    <property type="term" value="F:ATP binding"/>
    <property type="evidence" value="ECO:0007669"/>
    <property type="project" value="UniProtKB-KW"/>
</dbReference>
<comment type="subcellular location">
    <subcellularLocation>
        <location evidence="2">Cytoplasm</location>
    </subcellularLocation>
    <subcellularLocation>
        <location evidence="1">Nucleus</location>
    </subcellularLocation>
</comment>
<keyword evidence="21" id="KW-1185">Reference proteome</keyword>
<dbReference type="SMART" id="SM00393">
    <property type="entry name" value="R3H"/>
    <property type="match status" value="1"/>
</dbReference>
<dbReference type="EC" id="3.6.4.12" evidence="4"/>
<dbReference type="Pfam" id="PF21138">
    <property type="entry name" value="SMUBP-2_HCS1_1B"/>
    <property type="match status" value="1"/>
</dbReference>
<feature type="region of interest" description="Disordered" evidence="17">
    <location>
        <begin position="968"/>
        <end position="1008"/>
    </location>
</feature>
<dbReference type="InterPro" id="IPR000058">
    <property type="entry name" value="Znf_AN1"/>
</dbReference>
<evidence type="ECO:0000259" key="19">
    <source>
        <dbReference type="PROSITE" id="PS51061"/>
    </source>
</evidence>
<dbReference type="SMART" id="SM00154">
    <property type="entry name" value="ZnF_AN1"/>
    <property type="match status" value="1"/>
</dbReference>
<dbReference type="PANTHER" id="PTHR43788:SF8">
    <property type="entry name" value="DNA-BINDING PROTEIN SMUBP-2"/>
    <property type="match status" value="1"/>
</dbReference>
<dbReference type="GO" id="GO:0003677">
    <property type="term" value="F:DNA binding"/>
    <property type="evidence" value="ECO:0007669"/>
    <property type="project" value="InterPro"/>
</dbReference>
<evidence type="ECO:0000256" key="9">
    <source>
        <dbReference type="ARBA" id="ARBA00022801"/>
    </source>
</evidence>